<evidence type="ECO:0000313" key="2">
    <source>
        <dbReference type="Proteomes" id="UP000308600"/>
    </source>
</evidence>
<name>A0ACD3AJT2_9AGAR</name>
<proteinExistence type="predicted"/>
<organism evidence="1 2">
    <name type="scientific">Pluteus cervinus</name>
    <dbReference type="NCBI Taxonomy" id="181527"/>
    <lineage>
        <taxon>Eukaryota</taxon>
        <taxon>Fungi</taxon>
        <taxon>Dikarya</taxon>
        <taxon>Basidiomycota</taxon>
        <taxon>Agaricomycotina</taxon>
        <taxon>Agaricomycetes</taxon>
        <taxon>Agaricomycetidae</taxon>
        <taxon>Agaricales</taxon>
        <taxon>Pluteineae</taxon>
        <taxon>Pluteaceae</taxon>
        <taxon>Pluteus</taxon>
    </lineage>
</organism>
<reference evidence="1 2" key="1">
    <citation type="journal article" date="2019" name="Nat. Ecol. Evol.">
        <title>Megaphylogeny resolves global patterns of mushroom evolution.</title>
        <authorList>
            <person name="Varga T."/>
            <person name="Krizsan K."/>
            <person name="Foldi C."/>
            <person name="Dima B."/>
            <person name="Sanchez-Garcia M."/>
            <person name="Sanchez-Ramirez S."/>
            <person name="Szollosi G.J."/>
            <person name="Szarkandi J.G."/>
            <person name="Papp V."/>
            <person name="Albert L."/>
            <person name="Andreopoulos W."/>
            <person name="Angelini C."/>
            <person name="Antonin V."/>
            <person name="Barry K.W."/>
            <person name="Bougher N.L."/>
            <person name="Buchanan P."/>
            <person name="Buyck B."/>
            <person name="Bense V."/>
            <person name="Catcheside P."/>
            <person name="Chovatia M."/>
            <person name="Cooper J."/>
            <person name="Damon W."/>
            <person name="Desjardin D."/>
            <person name="Finy P."/>
            <person name="Geml J."/>
            <person name="Haridas S."/>
            <person name="Hughes K."/>
            <person name="Justo A."/>
            <person name="Karasinski D."/>
            <person name="Kautmanova I."/>
            <person name="Kiss B."/>
            <person name="Kocsube S."/>
            <person name="Kotiranta H."/>
            <person name="LaButti K.M."/>
            <person name="Lechner B.E."/>
            <person name="Liimatainen K."/>
            <person name="Lipzen A."/>
            <person name="Lukacs Z."/>
            <person name="Mihaltcheva S."/>
            <person name="Morgado L.N."/>
            <person name="Niskanen T."/>
            <person name="Noordeloos M.E."/>
            <person name="Ohm R.A."/>
            <person name="Ortiz-Santana B."/>
            <person name="Ovrebo C."/>
            <person name="Racz N."/>
            <person name="Riley R."/>
            <person name="Savchenko A."/>
            <person name="Shiryaev A."/>
            <person name="Soop K."/>
            <person name="Spirin V."/>
            <person name="Szebenyi C."/>
            <person name="Tomsovsky M."/>
            <person name="Tulloss R.E."/>
            <person name="Uehling J."/>
            <person name="Grigoriev I.V."/>
            <person name="Vagvolgyi C."/>
            <person name="Papp T."/>
            <person name="Martin F.M."/>
            <person name="Miettinen O."/>
            <person name="Hibbett D.S."/>
            <person name="Nagy L.G."/>
        </authorList>
    </citation>
    <scope>NUCLEOTIDE SEQUENCE [LARGE SCALE GENOMIC DNA]</scope>
    <source>
        <strain evidence="1 2">NL-1719</strain>
    </source>
</reference>
<dbReference type="Proteomes" id="UP000308600">
    <property type="component" value="Unassembled WGS sequence"/>
</dbReference>
<accession>A0ACD3AJT2</accession>
<gene>
    <name evidence="1" type="ORF">BDN72DRAFT_962227</name>
</gene>
<dbReference type="EMBL" id="ML208424">
    <property type="protein sequence ID" value="TFK65847.1"/>
    <property type="molecule type" value="Genomic_DNA"/>
</dbReference>
<sequence>MIRGFTNAGRIEVDPDYSVSDSDYISAPMAEGYFIAPMLWQQADFNFGNMPPQPTIQHVQPRQATDRRYECMETNRCCSVSIPEESLHFDIPLRRDRLPAGSSSLGEVSNGTNQTGGVVQAMPLVGESTQEPLQLEDEGETIRPEHHFKAPRIGSSIDSYLSTWKIDPVLM</sequence>
<protein>
    <submittedName>
        <fullName evidence="1">Uncharacterized protein</fullName>
    </submittedName>
</protein>
<evidence type="ECO:0000313" key="1">
    <source>
        <dbReference type="EMBL" id="TFK65847.1"/>
    </source>
</evidence>
<keyword evidence="2" id="KW-1185">Reference proteome</keyword>